<comment type="similarity">
    <text evidence="2">Belongs to the FliJ family.</text>
</comment>
<evidence type="ECO:0000256" key="2">
    <source>
        <dbReference type="ARBA" id="ARBA00010004"/>
    </source>
</evidence>
<organism evidence="11 12">
    <name type="scientific">Lacimicrobium alkaliphilum</name>
    <dbReference type="NCBI Taxonomy" id="1526571"/>
    <lineage>
        <taxon>Bacteria</taxon>
        <taxon>Pseudomonadati</taxon>
        <taxon>Pseudomonadota</taxon>
        <taxon>Gammaproteobacteria</taxon>
        <taxon>Alteromonadales</taxon>
        <taxon>Alteromonadaceae</taxon>
        <taxon>Lacimicrobium</taxon>
    </lineage>
</organism>
<dbReference type="InterPro" id="IPR052570">
    <property type="entry name" value="FliJ"/>
</dbReference>
<keyword evidence="11" id="KW-0966">Cell projection</keyword>
<accession>A0ABQ1RJN3</accession>
<keyword evidence="11" id="KW-0282">Flagellum</keyword>
<dbReference type="Proteomes" id="UP000614272">
    <property type="component" value="Unassembled WGS sequence"/>
</dbReference>
<protein>
    <recommendedName>
        <fullName evidence="3">Flagellar FliJ protein</fullName>
    </recommendedName>
</protein>
<evidence type="ECO:0000313" key="12">
    <source>
        <dbReference type="Proteomes" id="UP000614272"/>
    </source>
</evidence>
<gene>
    <name evidence="11" type="primary">fliJ</name>
    <name evidence="11" type="ORF">GCM10011357_29770</name>
</gene>
<dbReference type="Pfam" id="PF02050">
    <property type="entry name" value="FliJ"/>
    <property type="match status" value="1"/>
</dbReference>
<keyword evidence="8" id="KW-0653">Protein transport</keyword>
<keyword evidence="4" id="KW-0813">Transport</keyword>
<proteinExistence type="inferred from homology"/>
<dbReference type="InterPro" id="IPR053716">
    <property type="entry name" value="Flag_assembly_chemotaxis_eff"/>
</dbReference>
<evidence type="ECO:0000256" key="6">
    <source>
        <dbReference type="ARBA" id="ARBA00022500"/>
    </source>
</evidence>
<dbReference type="PANTHER" id="PTHR38786:SF1">
    <property type="entry name" value="FLAGELLAR FLIJ PROTEIN"/>
    <property type="match status" value="1"/>
</dbReference>
<sequence>MSTKQLEQVAQWEQRKEDKLAQEFYQAQTHVQENQRKLTGLQSYRLDYLRQLQNRANKGLGAMSFGQHQAFIDKLDSACTQQTRMLAQARAAAEQRKGLWLKQQQKRKAVEMLIDKKQNEQRKREDRQEQALLDEFATQRFVRKAANHQ</sequence>
<keyword evidence="6" id="KW-0145">Chemotaxis</keyword>
<evidence type="ECO:0000256" key="1">
    <source>
        <dbReference type="ARBA" id="ARBA00004413"/>
    </source>
</evidence>
<dbReference type="EMBL" id="BMGJ01000013">
    <property type="protein sequence ID" value="GGD72774.1"/>
    <property type="molecule type" value="Genomic_DNA"/>
</dbReference>
<keyword evidence="12" id="KW-1185">Reference proteome</keyword>
<evidence type="ECO:0000256" key="9">
    <source>
        <dbReference type="ARBA" id="ARBA00023136"/>
    </source>
</evidence>
<dbReference type="Gene3D" id="1.10.287.1700">
    <property type="match status" value="1"/>
</dbReference>
<dbReference type="InterPro" id="IPR012823">
    <property type="entry name" value="Flagell_FliJ"/>
</dbReference>
<comment type="subcellular location">
    <subcellularLocation>
        <location evidence="1">Cell membrane</location>
        <topology evidence="1">Peripheral membrane protein</topology>
        <orientation evidence="1">Cytoplasmic side</orientation>
    </subcellularLocation>
</comment>
<reference evidence="12" key="1">
    <citation type="journal article" date="2019" name="Int. J. Syst. Evol. Microbiol.">
        <title>The Global Catalogue of Microorganisms (GCM) 10K type strain sequencing project: providing services to taxonomists for standard genome sequencing and annotation.</title>
        <authorList>
            <consortium name="The Broad Institute Genomics Platform"/>
            <consortium name="The Broad Institute Genome Sequencing Center for Infectious Disease"/>
            <person name="Wu L."/>
            <person name="Ma J."/>
        </authorList>
    </citation>
    <scope>NUCLEOTIDE SEQUENCE [LARGE SCALE GENOMIC DNA]</scope>
    <source>
        <strain evidence="12">CGMCC 1.12923</strain>
    </source>
</reference>
<evidence type="ECO:0000256" key="3">
    <source>
        <dbReference type="ARBA" id="ARBA00020392"/>
    </source>
</evidence>
<evidence type="ECO:0000256" key="7">
    <source>
        <dbReference type="ARBA" id="ARBA00022795"/>
    </source>
</evidence>
<comment type="caution">
    <text evidence="11">The sequence shown here is derived from an EMBL/GenBank/DDBJ whole genome shotgun (WGS) entry which is preliminary data.</text>
</comment>
<keyword evidence="11" id="KW-0969">Cilium</keyword>
<dbReference type="RefSeq" id="WP_099036352.1">
    <property type="nucleotide sequence ID" value="NZ_BMGJ01000013.1"/>
</dbReference>
<keyword evidence="9" id="KW-0472">Membrane</keyword>
<evidence type="ECO:0000256" key="4">
    <source>
        <dbReference type="ARBA" id="ARBA00022448"/>
    </source>
</evidence>
<name>A0ABQ1RJN3_9ALTE</name>
<keyword evidence="10" id="KW-1006">Bacterial flagellum protein export</keyword>
<evidence type="ECO:0000256" key="5">
    <source>
        <dbReference type="ARBA" id="ARBA00022475"/>
    </source>
</evidence>
<evidence type="ECO:0000313" key="11">
    <source>
        <dbReference type="EMBL" id="GGD72774.1"/>
    </source>
</evidence>
<dbReference type="PANTHER" id="PTHR38786">
    <property type="entry name" value="FLAGELLAR FLIJ PROTEIN"/>
    <property type="match status" value="1"/>
</dbReference>
<keyword evidence="7" id="KW-1005">Bacterial flagellum biogenesis</keyword>
<evidence type="ECO:0000256" key="10">
    <source>
        <dbReference type="ARBA" id="ARBA00023225"/>
    </source>
</evidence>
<evidence type="ECO:0000256" key="8">
    <source>
        <dbReference type="ARBA" id="ARBA00022927"/>
    </source>
</evidence>
<keyword evidence="5" id="KW-1003">Cell membrane</keyword>
<dbReference type="NCBIfam" id="TIGR02473">
    <property type="entry name" value="flagell_FliJ"/>
    <property type="match status" value="1"/>
</dbReference>